<feature type="compositionally biased region" description="Polar residues" evidence="3">
    <location>
        <begin position="1"/>
        <end position="18"/>
    </location>
</feature>
<feature type="region of interest" description="Disordered" evidence="3">
    <location>
        <begin position="869"/>
        <end position="904"/>
    </location>
</feature>
<dbReference type="PROSITE" id="PS50012">
    <property type="entry name" value="RCC1_3"/>
    <property type="match status" value="4"/>
</dbReference>
<dbReference type="InterPro" id="IPR009091">
    <property type="entry name" value="RCC1/BLIP-II"/>
</dbReference>
<feature type="region of interest" description="Disordered" evidence="3">
    <location>
        <begin position="938"/>
        <end position="965"/>
    </location>
</feature>
<protein>
    <recommendedName>
        <fullName evidence="4">UBA domain-containing protein</fullName>
    </recommendedName>
</protein>
<keyword evidence="1" id="KW-0677">Repeat</keyword>
<dbReference type="SUPFAM" id="SSF46934">
    <property type="entry name" value="UBA-like"/>
    <property type="match status" value="1"/>
</dbReference>
<dbReference type="SUPFAM" id="SSF50985">
    <property type="entry name" value="RCC1/BLIP-II"/>
    <property type="match status" value="2"/>
</dbReference>
<dbReference type="AlphaFoldDB" id="A0AAW1P6S0"/>
<feature type="region of interest" description="Disordered" evidence="3">
    <location>
        <begin position="1"/>
        <end position="23"/>
    </location>
</feature>
<dbReference type="InterPro" id="IPR051210">
    <property type="entry name" value="Ub_ligase/GEF_domain"/>
</dbReference>
<dbReference type="Gene3D" id="2.130.10.30">
    <property type="entry name" value="Regulator of chromosome condensation 1/beta-lactamase-inhibitor protein II"/>
    <property type="match status" value="2"/>
</dbReference>
<dbReference type="PROSITE" id="PS50030">
    <property type="entry name" value="UBA"/>
    <property type="match status" value="1"/>
</dbReference>
<dbReference type="InterPro" id="IPR015940">
    <property type="entry name" value="UBA"/>
</dbReference>
<accession>A0AAW1P6S0</accession>
<evidence type="ECO:0000313" key="5">
    <source>
        <dbReference type="EMBL" id="KAK9808316.1"/>
    </source>
</evidence>
<dbReference type="EMBL" id="JALJOQ010000024">
    <property type="protein sequence ID" value="KAK9808316.1"/>
    <property type="molecule type" value="Genomic_DNA"/>
</dbReference>
<organism evidence="5 6">
    <name type="scientific">Symbiochloris irregularis</name>
    <dbReference type="NCBI Taxonomy" id="706552"/>
    <lineage>
        <taxon>Eukaryota</taxon>
        <taxon>Viridiplantae</taxon>
        <taxon>Chlorophyta</taxon>
        <taxon>core chlorophytes</taxon>
        <taxon>Trebouxiophyceae</taxon>
        <taxon>Trebouxiales</taxon>
        <taxon>Trebouxiaceae</taxon>
        <taxon>Symbiochloris</taxon>
    </lineage>
</organism>
<feature type="repeat" description="RCC1" evidence="2">
    <location>
        <begin position="396"/>
        <end position="447"/>
    </location>
</feature>
<dbReference type="Pfam" id="PF00415">
    <property type="entry name" value="RCC1"/>
    <property type="match status" value="6"/>
</dbReference>
<keyword evidence="6" id="KW-1185">Reference proteome</keyword>
<evidence type="ECO:0000256" key="1">
    <source>
        <dbReference type="ARBA" id="ARBA00022737"/>
    </source>
</evidence>
<dbReference type="Proteomes" id="UP001465755">
    <property type="component" value="Unassembled WGS sequence"/>
</dbReference>
<comment type="caution">
    <text evidence="5">The sequence shown here is derived from an EMBL/GenBank/DDBJ whole genome shotgun (WGS) entry which is preliminary data.</text>
</comment>
<dbReference type="PANTHER" id="PTHR22870:SF466">
    <property type="entry name" value="ANKYRIN REPEAT-CONTAINING PROTEIN"/>
    <property type="match status" value="1"/>
</dbReference>
<dbReference type="PANTHER" id="PTHR22870">
    <property type="entry name" value="REGULATOR OF CHROMOSOME CONDENSATION"/>
    <property type="match status" value="1"/>
</dbReference>
<dbReference type="SMART" id="SM00165">
    <property type="entry name" value="UBA"/>
    <property type="match status" value="1"/>
</dbReference>
<name>A0AAW1P6S0_9CHLO</name>
<feature type="region of interest" description="Disordered" evidence="3">
    <location>
        <begin position="456"/>
        <end position="492"/>
    </location>
</feature>
<dbReference type="InterPro" id="IPR000408">
    <property type="entry name" value="Reg_chr_condens"/>
</dbReference>
<feature type="compositionally biased region" description="Basic and acidic residues" evidence="3">
    <location>
        <begin position="884"/>
        <end position="902"/>
    </location>
</feature>
<reference evidence="5 6" key="1">
    <citation type="journal article" date="2024" name="Nat. Commun.">
        <title>Phylogenomics reveals the evolutionary origins of lichenization in chlorophyte algae.</title>
        <authorList>
            <person name="Puginier C."/>
            <person name="Libourel C."/>
            <person name="Otte J."/>
            <person name="Skaloud P."/>
            <person name="Haon M."/>
            <person name="Grisel S."/>
            <person name="Petersen M."/>
            <person name="Berrin J.G."/>
            <person name="Delaux P.M."/>
            <person name="Dal Grande F."/>
            <person name="Keller J."/>
        </authorList>
    </citation>
    <scope>NUCLEOTIDE SEQUENCE [LARGE SCALE GENOMIC DNA]</scope>
    <source>
        <strain evidence="5 6">SAG 2036</strain>
    </source>
</reference>
<dbReference type="PROSITE" id="PS00626">
    <property type="entry name" value="RCC1_2"/>
    <property type="match status" value="2"/>
</dbReference>
<evidence type="ECO:0000259" key="4">
    <source>
        <dbReference type="PROSITE" id="PS50030"/>
    </source>
</evidence>
<feature type="repeat" description="RCC1" evidence="2">
    <location>
        <begin position="105"/>
        <end position="156"/>
    </location>
</feature>
<feature type="repeat" description="RCC1" evidence="2">
    <location>
        <begin position="210"/>
        <end position="261"/>
    </location>
</feature>
<evidence type="ECO:0000313" key="6">
    <source>
        <dbReference type="Proteomes" id="UP001465755"/>
    </source>
</evidence>
<feature type="compositionally biased region" description="Acidic residues" evidence="3">
    <location>
        <begin position="478"/>
        <end position="487"/>
    </location>
</feature>
<gene>
    <name evidence="5" type="ORF">WJX73_000479</name>
</gene>
<dbReference type="Pfam" id="PF22562">
    <property type="entry name" value="UBA_7"/>
    <property type="match status" value="1"/>
</dbReference>
<feature type="repeat" description="RCC1" evidence="2">
    <location>
        <begin position="156"/>
        <end position="209"/>
    </location>
</feature>
<proteinExistence type="predicted"/>
<evidence type="ECO:0000256" key="3">
    <source>
        <dbReference type="SAM" id="MobiDB-lite"/>
    </source>
</evidence>
<dbReference type="PRINTS" id="PR00633">
    <property type="entry name" value="RCCNDNSATION"/>
</dbReference>
<evidence type="ECO:0000256" key="2">
    <source>
        <dbReference type="PROSITE-ProRule" id="PRU00235"/>
    </source>
</evidence>
<dbReference type="InterPro" id="IPR009060">
    <property type="entry name" value="UBA-like_sf"/>
</dbReference>
<sequence length="982" mass="106057">MEDTPMTNGDKSPESISMPSPPKIKVNRQLASVKAQDADFAVSPVTPLLSTAIEENGWVCGSNANGQLGVGGKSDVSEPQVLQVVRRWAALSIGGAHSAGVAGDGECYTWGRNDRGQLGVAAGPSKDVPTKMDILRGWDVRAIACGAEHTIAITPEDVISWGANDRGQCGQGERSETDWVKPRSLKPLQQADVSQVVCGRTHTLCVTTTSQVYAWGGNNMGQLGLGDTHDRRAPSAIDGLWAMPVQQLAAGDEHSAALTASGFLFTWGCNEKGQLGLPARAEQAVQAQRTASERRRVKRQVNQRFLTAMMDMGIPLERAELALCETGNVGVEVATEWLFSVPDNILEKHLGSDPNTPTGEVEMGEDNRILAPRRVTLQAVRYIAAGGAHTVALTDTSVYSWGANDRGQLGSRTFRDKGMPMEIKDLAGKHITQVACGDAHTLFLSRDGVVYGCGSTEQGQLPTQSRCASVAGSSDGDYSPDSDDDDSPERGELTIPTHLRLNFLQTQRGSKVPVVSAIAAGGSSSAFLTRAPDEFPQAKPPHLGDRLLQALNTASEEVAAGKTGPSPRNLKPIVNPVEKVFASAAAVSAAFGLKDTVGIDVQLLDNIQTRMLALYASPAGTPSAAANTQGAAQMRESIANFCHHQVHSALSKATGQLLDDLHKNARLLGTPERAQVVLAAAQSPLLGEKDQAALLIPRLCTVIQTAPSSCRHILVKWWAEYPAALLEKRVVAPLQQYLTDELVVTKKLTVSVMNTIKVLAKVEEANQLGRKLPPEAFYNQLISEKLDVEDHYVAWSQTHDQPQHAYGTDGPFSFCSYPFLLNPRAKSKLLHTEARFLMTQTVAQARVESVQGPGRGANLDQRVLPDHKQRQETSMSLPVPAGAHDARDRSRRDRHRQQDRQRAHGFRAMWSQIWRNSSSGDGIEEAVPMNADGSYQADERQMAARDMERKLPPRPHSTPSPALEGGWAYCRMSRGSWQGVAA</sequence>
<feature type="compositionally biased region" description="Polar residues" evidence="3">
    <location>
        <begin position="456"/>
        <end position="467"/>
    </location>
</feature>
<feature type="domain" description="UBA" evidence="4">
    <location>
        <begin position="300"/>
        <end position="341"/>
    </location>
</feature>
<feature type="compositionally biased region" description="Basic and acidic residues" evidence="3">
    <location>
        <begin position="938"/>
        <end position="951"/>
    </location>
</feature>
<dbReference type="Gene3D" id="1.10.8.10">
    <property type="entry name" value="DNA helicase RuvA subunit, C-terminal domain"/>
    <property type="match status" value="1"/>
</dbReference>